<dbReference type="GO" id="GO:0004386">
    <property type="term" value="F:helicase activity"/>
    <property type="evidence" value="ECO:0007669"/>
    <property type="project" value="UniProtKB-KW"/>
</dbReference>
<evidence type="ECO:0000256" key="1">
    <source>
        <dbReference type="ARBA" id="ARBA00022741"/>
    </source>
</evidence>
<protein>
    <submittedName>
        <fullName evidence="6">Helicase-related protein</fullName>
    </submittedName>
</protein>
<proteinExistence type="predicted"/>
<evidence type="ECO:0000259" key="5">
    <source>
        <dbReference type="PROSITE" id="PS51194"/>
    </source>
</evidence>
<dbReference type="Pfam" id="PF00270">
    <property type="entry name" value="DEAD"/>
    <property type="match status" value="1"/>
</dbReference>
<dbReference type="SMART" id="SM00487">
    <property type="entry name" value="DEXDc"/>
    <property type="match status" value="1"/>
</dbReference>
<dbReference type="InterPro" id="IPR001650">
    <property type="entry name" value="Helicase_C-like"/>
</dbReference>
<accession>A0ABW4RKM3</accession>
<evidence type="ECO:0000256" key="2">
    <source>
        <dbReference type="ARBA" id="ARBA00022840"/>
    </source>
</evidence>
<evidence type="ECO:0000256" key="3">
    <source>
        <dbReference type="ARBA" id="ARBA00023125"/>
    </source>
</evidence>
<keyword evidence="6" id="KW-0347">Helicase</keyword>
<reference evidence="7" key="1">
    <citation type="journal article" date="2019" name="Int. J. Syst. Evol. Microbiol.">
        <title>The Global Catalogue of Microorganisms (GCM) 10K type strain sequencing project: providing services to taxonomists for standard genome sequencing and annotation.</title>
        <authorList>
            <consortium name="The Broad Institute Genomics Platform"/>
            <consortium name="The Broad Institute Genome Sequencing Center for Infectious Disease"/>
            <person name="Wu L."/>
            <person name="Ma J."/>
        </authorList>
    </citation>
    <scope>NUCLEOTIDE SEQUENCE [LARGE SCALE GENOMIC DNA]</scope>
    <source>
        <strain evidence="7">CCUG 54950</strain>
    </source>
</reference>
<dbReference type="RefSeq" id="WP_347326774.1">
    <property type="nucleotide sequence ID" value="NZ_JBCGUH010000015.1"/>
</dbReference>
<dbReference type="InterPro" id="IPR027417">
    <property type="entry name" value="P-loop_NTPase"/>
</dbReference>
<keyword evidence="3" id="KW-0238">DNA-binding</keyword>
<dbReference type="Gene3D" id="3.40.50.300">
    <property type="entry name" value="P-loop containing nucleotide triphosphate hydrolases"/>
    <property type="match status" value="2"/>
</dbReference>
<dbReference type="InterPro" id="IPR011545">
    <property type="entry name" value="DEAD/DEAH_box_helicase_dom"/>
</dbReference>
<name>A0ABW4RKM3_9BACL</name>
<gene>
    <name evidence="6" type="ORF">ACFSC9_15140</name>
</gene>
<organism evidence="6 7">
    <name type="scientific">Paenibacillus wenxiniae</name>
    <dbReference type="NCBI Taxonomy" id="1636843"/>
    <lineage>
        <taxon>Bacteria</taxon>
        <taxon>Bacillati</taxon>
        <taxon>Bacillota</taxon>
        <taxon>Bacilli</taxon>
        <taxon>Bacillales</taxon>
        <taxon>Paenibacillaceae</taxon>
        <taxon>Paenibacillus</taxon>
    </lineage>
</organism>
<keyword evidence="1" id="KW-0547">Nucleotide-binding</keyword>
<dbReference type="PANTHER" id="PTHR30580:SF1">
    <property type="entry name" value="COMF OPERON PROTEIN 1"/>
    <property type="match status" value="1"/>
</dbReference>
<dbReference type="Proteomes" id="UP001597233">
    <property type="component" value="Unassembled WGS sequence"/>
</dbReference>
<comment type="caution">
    <text evidence="6">The sequence shown here is derived from an EMBL/GenBank/DDBJ whole genome shotgun (WGS) entry which is preliminary data.</text>
</comment>
<keyword evidence="6" id="KW-0378">Hydrolase</keyword>
<dbReference type="EMBL" id="JBHUEH010000021">
    <property type="protein sequence ID" value="MFD1886851.1"/>
    <property type="molecule type" value="Genomic_DNA"/>
</dbReference>
<dbReference type="PROSITE" id="PS51192">
    <property type="entry name" value="HELICASE_ATP_BIND_1"/>
    <property type="match status" value="1"/>
</dbReference>
<keyword evidence="7" id="KW-1185">Reference proteome</keyword>
<dbReference type="SUPFAM" id="SSF52540">
    <property type="entry name" value="P-loop containing nucleoside triphosphate hydrolases"/>
    <property type="match status" value="1"/>
</dbReference>
<sequence>MNKTEMVFPLIEYTLRMKQRVLIATPRRDVVLELAPRLGQAFPNEQVVALYGGSEEQWIQGAITIATTHQLLRYHAAFDLIIIDEIDAFPYEGNQMLAYGAYTACHPAGKFVYLSATPSEELCRAIRQGKLAHAKVPVRFHGHPLPVPCRIKSSSFVSWYSRSKIPTELVQQIQHSIDRGAQIFCFMPRIAWIEPMVILLKQHFPMLHIAGTSSEDEQRAQKVLQFRERRIRLLVTTTILERGVTVPCSDVYIIDAHDRVYATSALIQMAGRAGRSKQDPAGKVIFTASEYGRSQRQAIGQIRFMNRIARKHNYIVACPERR</sequence>
<dbReference type="SMART" id="SM00490">
    <property type="entry name" value="HELICc"/>
    <property type="match status" value="1"/>
</dbReference>
<feature type="domain" description="Helicase C-terminal" evidence="5">
    <location>
        <begin position="169"/>
        <end position="322"/>
    </location>
</feature>
<feature type="domain" description="Helicase ATP-binding" evidence="4">
    <location>
        <begin position="1"/>
        <end position="136"/>
    </location>
</feature>
<evidence type="ECO:0000313" key="7">
    <source>
        <dbReference type="Proteomes" id="UP001597233"/>
    </source>
</evidence>
<dbReference type="PANTHER" id="PTHR30580">
    <property type="entry name" value="PRIMOSOMAL PROTEIN N"/>
    <property type="match status" value="1"/>
</dbReference>
<dbReference type="Pfam" id="PF00271">
    <property type="entry name" value="Helicase_C"/>
    <property type="match status" value="1"/>
</dbReference>
<evidence type="ECO:0000259" key="4">
    <source>
        <dbReference type="PROSITE" id="PS51192"/>
    </source>
</evidence>
<dbReference type="PROSITE" id="PS51194">
    <property type="entry name" value="HELICASE_CTER"/>
    <property type="match status" value="1"/>
</dbReference>
<evidence type="ECO:0000313" key="6">
    <source>
        <dbReference type="EMBL" id="MFD1886851.1"/>
    </source>
</evidence>
<dbReference type="InterPro" id="IPR014001">
    <property type="entry name" value="Helicase_ATP-bd"/>
</dbReference>
<keyword evidence="2" id="KW-0067">ATP-binding</keyword>